<evidence type="ECO:0000256" key="3">
    <source>
        <dbReference type="ARBA" id="ARBA00023163"/>
    </source>
</evidence>
<protein>
    <submittedName>
        <fullName evidence="7">Two-component system response regulator YesN</fullName>
    </submittedName>
</protein>
<proteinExistence type="predicted"/>
<evidence type="ECO:0000256" key="1">
    <source>
        <dbReference type="ARBA" id="ARBA00023015"/>
    </source>
</evidence>
<dbReference type="InterPro" id="IPR020449">
    <property type="entry name" value="Tscrpt_reg_AraC-type_HTH"/>
</dbReference>
<comment type="caution">
    <text evidence="7">The sequence shown here is derived from an EMBL/GenBank/DDBJ whole genome shotgun (WGS) entry which is preliminary data.</text>
</comment>
<dbReference type="Pfam" id="PF00072">
    <property type="entry name" value="Response_reg"/>
    <property type="match status" value="1"/>
</dbReference>
<feature type="domain" description="HTH araC/xylS-type" evidence="5">
    <location>
        <begin position="297"/>
        <end position="395"/>
    </location>
</feature>
<dbReference type="EMBL" id="JAFBCV010000005">
    <property type="protein sequence ID" value="MBM7838718.1"/>
    <property type="molecule type" value="Genomic_DNA"/>
</dbReference>
<evidence type="ECO:0000313" key="8">
    <source>
        <dbReference type="Proteomes" id="UP001179280"/>
    </source>
</evidence>
<dbReference type="Gene3D" id="1.10.10.60">
    <property type="entry name" value="Homeodomain-like"/>
    <property type="match status" value="2"/>
</dbReference>
<dbReference type="RefSeq" id="WP_204465957.1">
    <property type="nucleotide sequence ID" value="NZ_JAFBCV010000005.1"/>
</dbReference>
<gene>
    <name evidence="7" type="ORF">JOC54_001977</name>
</gene>
<keyword evidence="4" id="KW-0597">Phosphoprotein</keyword>
<keyword evidence="1" id="KW-0805">Transcription regulation</keyword>
<reference evidence="7" key="1">
    <citation type="submission" date="2021-01" db="EMBL/GenBank/DDBJ databases">
        <title>Genomic Encyclopedia of Type Strains, Phase IV (KMG-IV): sequencing the most valuable type-strain genomes for metagenomic binning, comparative biology and taxonomic classification.</title>
        <authorList>
            <person name="Goeker M."/>
        </authorList>
    </citation>
    <scope>NUCLEOTIDE SEQUENCE</scope>
    <source>
        <strain evidence="7">DSM 21943</strain>
    </source>
</reference>
<sequence>MYQLLLVDDEEATLQGLASLNWSQLDINHVYCAFSAREALSYLSTEPIDVVVTDIRMPGKSGIDLLNEMVTGEVNPKCILLSGHSDFAYAQAAIKADAVDYLLKPVRDEELLETVKRALQKRKEELNDRYIHDRSIEAIKSHIDYIGQSIFKPWLIGEKDRKHMRAELEAYDIPSSDDVRAVWLSVQLAEHGPMFEQLLSIVTAHLSEKAVIIRHQDTPDSLSMMLYPLYKEDIPFFQSIVQERIISLKKEIKKMIHHSVHIQLGESVLFWRDAQSAFQTKAVVPLKQDEKQEQLANRVKDYVESRLFEQPNLQEVANFLYMNPAYISKRFKEETGETFTDYTHRLRMKKAVTLLADTNYKVGRISKELGYKDSSYFIRVFKREFNQTPHEFRNR</sequence>
<dbReference type="Proteomes" id="UP001179280">
    <property type="component" value="Unassembled WGS sequence"/>
</dbReference>
<dbReference type="PANTHER" id="PTHR43280">
    <property type="entry name" value="ARAC-FAMILY TRANSCRIPTIONAL REGULATOR"/>
    <property type="match status" value="1"/>
</dbReference>
<feature type="domain" description="Response regulatory" evidence="6">
    <location>
        <begin position="3"/>
        <end position="119"/>
    </location>
</feature>
<evidence type="ECO:0000259" key="5">
    <source>
        <dbReference type="PROSITE" id="PS01124"/>
    </source>
</evidence>
<keyword evidence="3" id="KW-0804">Transcription</keyword>
<dbReference type="InterPro" id="IPR018060">
    <property type="entry name" value="HTH_AraC"/>
</dbReference>
<dbReference type="PROSITE" id="PS50110">
    <property type="entry name" value="RESPONSE_REGULATORY"/>
    <property type="match status" value="1"/>
</dbReference>
<dbReference type="CDD" id="cd17536">
    <property type="entry name" value="REC_YesN-like"/>
    <property type="match status" value="1"/>
</dbReference>
<dbReference type="Pfam" id="PF12833">
    <property type="entry name" value="HTH_18"/>
    <property type="match status" value="1"/>
</dbReference>
<keyword evidence="8" id="KW-1185">Reference proteome</keyword>
<evidence type="ECO:0000259" key="6">
    <source>
        <dbReference type="PROSITE" id="PS50110"/>
    </source>
</evidence>
<evidence type="ECO:0000256" key="4">
    <source>
        <dbReference type="PROSITE-ProRule" id="PRU00169"/>
    </source>
</evidence>
<organism evidence="7 8">
    <name type="scientific">Shouchella xiaoxiensis</name>
    <dbReference type="NCBI Taxonomy" id="766895"/>
    <lineage>
        <taxon>Bacteria</taxon>
        <taxon>Bacillati</taxon>
        <taxon>Bacillota</taxon>
        <taxon>Bacilli</taxon>
        <taxon>Bacillales</taxon>
        <taxon>Bacillaceae</taxon>
        <taxon>Shouchella</taxon>
    </lineage>
</organism>
<feature type="modified residue" description="4-aspartylphosphate" evidence="4">
    <location>
        <position position="54"/>
    </location>
</feature>
<dbReference type="PANTHER" id="PTHR43280:SF2">
    <property type="entry name" value="HTH-TYPE TRANSCRIPTIONAL REGULATOR EXSA"/>
    <property type="match status" value="1"/>
</dbReference>
<name>A0ABS2ST59_9BACI</name>
<dbReference type="SMART" id="SM00448">
    <property type="entry name" value="REC"/>
    <property type="match status" value="1"/>
</dbReference>
<dbReference type="Gene3D" id="3.40.50.2300">
    <property type="match status" value="1"/>
</dbReference>
<dbReference type="PRINTS" id="PR00032">
    <property type="entry name" value="HTHARAC"/>
</dbReference>
<dbReference type="InterPro" id="IPR001789">
    <property type="entry name" value="Sig_transdc_resp-reg_receiver"/>
</dbReference>
<dbReference type="SMART" id="SM00342">
    <property type="entry name" value="HTH_ARAC"/>
    <property type="match status" value="1"/>
</dbReference>
<dbReference type="InterPro" id="IPR009057">
    <property type="entry name" value="Homeodomain-like_sf"/>
</dbReference>
<dbReference type="PROSITE" id="PS01124">
    <property type="entry name" value="HTH_ARAC_FAMILY_2"/>
    <property type="match status" value="1"/>
</dbReference>
<keyword evidence="2" id="KW-0238">DNA-binding</keyword>
<dbReference type="SUPFAM" id="SSF52172">
    <property type="entry name" value="CheY-like"/>
    <property type="match status" value="1"/>
</dbReference>
<evidence type="ECO:0000313" key="7">
    <source>
        <dbReference type="EMBL" id="MBM7838718.1"/>
    </source>
</evidence>
<dbReference type="InterPro" id="IPR011006">
    <property type="entry name" value="CheY-like_superfamily"/>
</dbReference>
<dbReference type="SUPFAM" id="SSF46689">
    <property type="entry name" value="Homeodomain-like"/>
    <property type="match status" value="2"/>
</dbReference>
<evidence type="ECO:0000256" key="2">
    <source>
        <dbReference type="ARBA" id="ARBA00023125"/>
    </source>
</evidence>
<accession>A0ABS2ST59</accession>